<evidence type="ECO:0000256" key="12">
    <source>
        <dbReference type="PIRSR" id="PIRSR606262-1"/>
    </source>
</evidence>
<comment type="caution">
    <text evidence="17">The sequence shown here is derived from an EMBL/GenBank/DDBJ whole genome shotgun (WGS) entry which is preliminary data.</text>
</comment>
<dbReference type="EMBL" id="DTMQ01000041">
    <property type="protein sequence ID" value="HGE99733.1"/>
    <property type="molecule type" value="Genomic_DNA"/>
</dbReference>
<dbReference type="PANTHER" id="PTHR11644:SF2">
    <property type="entry name" value="CYTIDINE DEAMINASE"/>
    <property type="match status" value="1"/>
</dbReference>
<dbReference type="GO" id="GO:0008270">
    <property type="term" value="F:zinc ion binding"/>
    <property type="evidence" value="ECO:0007669"/>
    <property type="project" value="UniProtKB-UniRule"/>
</dbReference>
<evidence type="ECO:0000256" key="5">
    <source>
        <dbReference type="ARBA" id="ARBA00018266"/>
    </source>
</evidence>
<keyword evidence="6 14" id="KW-0479">Metal-binding</keyword>
<dbReference type="GO" id="GO:0042802">
    <property type="term" value="F:identical protein binding"/>
    <property type="evidence" value="ECO:0007669"/>
    <property type="project" value="UniProtKB-ARBA"/>
</dbReference>
<proteinExistence type="inferred from homology"/>
<comment type="catalytic activity">
    <reaction evidence="10 15">
        <text>2'-deoxycytidine + H2O + H(+) = 2'-deoxyuridine + NH4(+)</text>
        <dbReference type="Rhea" id="RHEA:13433"/>
        <dbReference type="ChEBI" id="CHEBI:15377"/>
        <dbReference type="ChEBI" id="CHEBI:15378"/>
        <dbReference type="ChEBI" id="CHEBI:15698"/>
        <dbReference type="ChEBI" id="CHEBI:16450"/>
        <dbReference type="ChEBI" id="CHEBI:28938"/>
        <dbReference type="EC" id="3.5.4.5"/>
    </reaction>
</comment>
<evidence type="ECO:0000256" key="3">
    <source>
        <dbReference type="ARBA" id="ARBA00006576"/>
    </source>
</evidence>
<feature type="binding site" evidence="13">
    <location>
        <begin position="42"/>
        <end position="48"/>
    </location>
    <ligand>
        <name>substrate</name>
    </ligand>
</feature>
<comment type="cofactor">
    <cofactor evidence="1 14 15">
        <name>Zn(2+)</name>
        <dbReference type="ChEBI" id="CHEBI:29105"/>
    </cofactor>
</comment>
<comment type="function">
    <text evidence="2 15">This enzyme scavenges exogenous and endogenous cytidine and 2'-deoxycytidine for UMP synthesis.</text>
</comment>
<feature type="domain" description="CMP/dCMP-type deaminase" evidence="16">
    <location>
        <begin position="1"/>
        <end position="127"/>
    </location>
</feature>
<evidence type="ECO:0000256" key="9">
    <source>
        <dbReference type="ARBA" id="ARBA00032005"/>
    </source>
</evidence>
<dbReference type="NCBIfam" id="TIGR01354">
    <property type="entry name" value="cyt_deam_tetra"/>
    <property type="match status" value="1"/>
</dbReference>
<dbReference type="PROSITE" id="PS00903">
    <property type="entry name" value="CYT_DCMP_DEAMINASES_1"/>
    <property type="match status" value="1"/>
</dbReference>
<name>A0A7C3YTC9_UNCW3</name>
<dbReference type="PANTHER" id="PTHR11644">
    <property type="entry name" value="CYTIDINE DEAMINASE"/>
    <property type="match status" value="1"/>
</dbReference>
<evidence type="ECO:0000256" key="13">
    <source>
        <dbReference type="PIRSR" id="PIRSR606262-2"/>
    </source>
</evidence>
<gene>
    <name evidence="17" type="primary">cdd</name>
    <name evidence="17" type="ORF">ENX07_06685</name>
</gene>
<dbReference type="InterPro" id="IPR016192">
    <property type="entry name" value="APOBEC/CMP_deaminase_Zn-bd"/>
</dbReference>
<feature type="binding site" evidence="14">
    <location>
        <position position="53"/>
    </location>
    <ligand>
        <name>Zn(2+)</name>
        <dbReference type="ChEBI" id="CHEBI:29105"/>
        <note>catalytic</note>
    </ligand>
</feature>
<dbReference type="PROSITE" id="PS51747">
    <property type="entry name" value="CYT_DCMP_DEAMINASES_2"/>
    <property type="match status" value="1"/>
</dbReference>
<dbReference type="GO" id="GO:0055086">
    <property type="term" value="P:nucleobase-containing small molecule metabolic process"/>
    <property type="evidence" value="ECO:0007669"/>
    <property type="project" value="UniProtKB-ARBA"/>
</dbReference>
<evidence type="ECO:0000256" key="1">
    <source>
        <dbReference type="ARBA" id="ARBA00001947"/>
    </source>
</evidence>
<dbReference type="InterPro" id="IPR002125">
    <property type="entry name" value="CMP_dCMP_dom"/>
</dbReference>
<dbReference type="InterPro" id="IPR050202">
    <property type="entry name" value="Cyt/Deoxycyt_deaminase"/>
</dbReference>
<dbReference type="InterPro" id="IPR006262">
    <property type="entry name" value="Cyt_deam_tetra"/>
</dbReference>
<reference evidence="17" key="1">
    <citation type="journal article" date="2020" name="mSystems">
        <title>Genome- and Community-Level Interaction Insights into Carbon Utilization and Element Cycling Functions of Hydrothermarchaeota in Hydrothermal Sediment.</title>
        <authorList>
            <person name="Zhou Z."/>
            <person name="Liu Y."/>
            <person name="Xu W."/>
            <person name="Pan J."/>
            <person name="Luo Z.H."/>
            <person name="Li M."/>
        </authorList>
    </citation>
    <scope>NUCLEOTIDE SEQUENCE [LARGE SCALE GENOMIC DNA]</scope>
    <source>
        <strain evidence="17">SpSt-906</strain>
    </source>
</reference>
<dbReference type="EC" id="3.5.4.5" evidence="4 15"/>
<feature type="binding site" evidence="14">
    <location>
        <position position="89"/>
    </location>
    <ligand>
        <name>Zn(2+)</name>
        <dbReference type="ChEBI" id="CHEBI:29105"/>
        <note>catalytic</note>
    </ligand>
</feature>
<dbReference type="NCBIfam" id="NF004064">
    <property type="entry name" value="PRK05578.1"/>
    <property type="match status" value="1"/>
</dbReference>
<dbReference type="GO" id="GO:0005829">
    <property type="term" value="C:cytosol"/>
    <property type="evidence" value="ECO:0007669"/>
    <property type="project" value="TreeGrafter"/>
</dbReference>
<feature type="binding site" evidence="14">
    <location>
        <position position="86"/>
    </location>
    <ligand>
        <name>Zn(2+)</name>
        <dbReference type="ChEBI" id="CHEBI:29105"/>
        <note>catalytic</note>
    </ligand>
</feature>
<evidence type="ECO:0000256" key="2">
    <source>
        <dbReference type="ARBA" id="ARBA00003949"/>
    </source>
</evidence>
<dbReference type="InterPro" id="IPR016193">
    <property type="entry name" value="Cytidine_deaminase-like"/>
</dbReference>
<organism evidence="17">
    <name type="scientific">candidate division WOR-3 bacterium</name>
    <dbReference type="NCBI Taxonomy" id="2052148"/>
    <lineage>
        <taxon>Bacteria</taxon>
        <taxon>Bacteria division WOR-3</taxon>
    </lineage>
</organism>
<evidence type="ECO:0000256" key="8">
    <source>
        <dbReference type="ARBA" id="ARBA00022833"/>
    </source>
</evidence>
<comment type="similarity">
    <text evidence="3 15">Belongs to the cytidine and deoxycytidylate deaminase family.</text>
</comment>
<sequence>MVKNSILKKLRSTLNHSYSPYSKFKVSALIRTRSGKIFTGVNIENASYGLTVCAERVALFKAISEGEKEFETLFIYTPTKEFTFPCGACLQVLREQTKELDIILINRQGEEKELKLSQLLPNPFIKIP</sequence>
<dbReference type="CDD" id="cd01283">
    <property type="entry name" value="cytidine_deaminase"/>
    <property type="match status" value="1"/>
</dbReference>
<dbReference type="Pfam" id="PF00383">
    <property type="entry name" value="dCMP_cyt_deam_1"/>
    <property type="match status" value="1"/>
</dbReference>
<keyword evidence="7 15" id="KW-0378">Hydrolase</keyword>
<evidence type="ECO:0000256" key="15">
    <source>
        <dbReference type="RuleBase" id="RU364006"/>
    </source>
</evidence>
<evidence type="ECO:0000259" key="16">
    <source>
        <dbReference type="PROSITE" id="PS51747"/>
    </source>
</evidence>
<evidence type="ECO:0000256" key="7">
    <source>
        <dbReference type="ARBA" id="ARBA00022801"/>
    </source>
</evidence>
<protein>
    <recommendedName>
        <fullName evidence="5 15">Cytidine deaminase</fullName>
        <ecNumber evidence="4 15">3.5.4.5</ecNumber>
    </recommendedName>
    <alternativeName>
        <fullName evidence="9 15">Cytidine aminohydrolase</fullName>
    </alternativeName>
</protein>
<dbReference type="GO" id="GO:0072527">
    <property type="term" value="P:pyrimidine-containing compound metabolic process"/>
    <property type="evidence" value="ECO:0007669"/>
    <property type="project" value="UniProtKB-ARBA"/>
</dbReference>
<keyword evidence="8 14" id="KW-0862">Zinc</keyword>
<accession>A0A7C3YTC9</accession>
<comment type="catalytic activity">
    <reaction evidence="11 15">
        <text>cytidine + H2O + H(+) = uridine + NH4(+)</text>
        <dbReference type="Rhea" id="RHEA:16069"/>
        <dbReference type="ChEBI" id="CHEBI:15377"/>
        <dbReference type="ChEBI" id="CHEBI:15378"/>
        <dbReference type="ChEBI" id="CHEBI:16704"/>
        <dbReference type="ChEBI" id="CHEBI:17562"/>
        <dbReference type="ChEBI" id="CHEBI:28938"/>
        <dbReference type="EC" id="3.5.4.5"/>
    </reaction>
</comment>
<dbReference type="FunFam" id="3.40.140.10:FF:000008">
    <property type="entry name" value="Cytidine deaminase"/>
    <property type="match status" value="1"/>
</dbReference>
<evidence type="ECO:0000256" key="14">
    <source>
        <dbReference type="PIRSR" id="PIRSR606262-3"/>
    </source>
</evidence>
<evidence type="ECO:0000256" key="4">
    <source>
        <dbReference type="ARBA" id="ARBA00012783"/>
    </source>
</evidence>
<evidence type="ECO:0000256" key="11">
    <source>
        <dbReference type="ARBA" id="ARBA00049558"/>
    </source>
</evidence>
<dbReference type="Gene3D" id="3.40.140.10">
    <property type="entry name" value="Cytidine Deaminase, domain 2"/>
    <property type="match status" value="1"/>
</dbReference>
<feature type="active site" description="Proton donor" evidence="12">
    <location>
        <position position="55"/>
    </location>
</feature>
<evidence type="ECO:0000313" key="17">
    <source>
        <dbReference type="EMBL" id="HGE99733.1"/>
    </source>
</evidence>
<evidence type="ECO:0000256" key="6">
    <source>
        <dbReference type="ARBA" id="ARBA00022723"/>
    </source>
</evidence>
<dbReference type="GO" id="GO:0004126">
    <property type="term" value="F:cytidine deaminase activity"/>
    <property type="evidence" value="ECO:0007669"/>
    <property type="project" value="UniProtKB-UniRule"/>
</dbReference>
<dbReference type="AlphaFoldDB" id="A0A7C3YTC9"/>
<dbReference type="SUPFAM" id="SSF53927">
    <property type="entry name" value="Cytidine deaminase-like"/>
    <property type="match status" value="1"/>
</dbReference>
<evidence type="ECO:0000256" key="10">
    <source>
        <dbReference type="ARBA" id="ARBA00049252"/>
    </source>
</evidence>